<proteinExistence type="predicted"/>
<comment type="caution">
    <text evidence="2">The sequence shown here is derived from an EMBL/GenBank/DDBJ whole genome shotgun (WGS) entry which is preliminary data.</text>
</comment>
<feature type="signal peptide" evidence="1">
    <location>
        <begin position="1"/>
        <end position="20"/>
    </location>
</feature>
<dbReference type="InterPro" id="IPR046576">
    <property type="entry name" value="DUF6636"/>
</dbReference>
<evidence type="ECO:0000256" key="1">
    <source>
        <dbReference type="SAM" id="SignalP"/>
    </source>
</evidence>
<dbReference type="AlphaFoldDB" id="A0A0D0Q2W7"/>
<dbReference type="Pfam" id="PF20341">
    <property type="entry name" value="DUF6636"/>
    <property type="match status" value="1"/>
</dbReference>
<feature type="chain" id="PRO_5002230197" evidence="1">
    <location>
        <begin position="21"/>
        <end position="136"/>
    </location>
</feature>
<dbReference type="Proteomes" id="UP000035100">
    <property type="component" value="Unassembled WGS sequence"/>
</dbReference>
<dbReference type="eggNOG" id="COG0515">
    <property type="taxonomic scope" value="Bacteria"/>
</dbReference>
<reference evidence="2 3" key="1">
    <citation type="submission" date="2013-01" db="EMBL/GenBank/DDBJ databases">
        <authorList>
            <person name="Fiebig A."/>
            <person name="Goeker M."/>
            <person name="Klenk H.-P.P."/>
        </authorList>
    </citation>
    <scope>NUCLEOTIDE SEQUENCE [LARGE SCALE GENOMIC DNA]</scope>
    <source>
        <strain evidence="2 3">DSM 24838</strain>
    </source>
</reference>
<protein>
    <submittedName>
        <fullName evidence="2">Uncharacterized protein</fullName>
    </submittedName>
</protein>
<dbReference type="EMBL" id="AONG01000012">
    <property type="protein sequence ID" value="KIQ68894.1"/>
    <property type="molecule type" value="Genomic_DNA"/>
</dbReference>
<dbReference type="STRING" id="1123501.Wenmar_02623"/>
<sequence length="136" mass="14522">MRLSFLALAPCLSLAAPVAAQDYVTFHSPSGNIHCAMHARNYVAVRCDILEGTLSFPQRPADCDLDWGRAFEVGAAGPGQPICHGDTVIHNDSPVLPYGQQIAFGPFTCTSEMSGVTCTNQGGHGFTLRRAAQQVF</sequence>
<keyword evidence="3" id="KW-1185">Reference proteome</keyword>
<gene>
    <name evidence="2" type="ORF">Wenmar_02623</name>
</gene>
<dbReference type="RefSeq" id="WP_018301526.1">
    <property type="nucleotide sequence ID" value="NZ_KB902277.1"/>
</dbReference>
<keyword evidence="1" id="KW-0732">Signal</keyword>
<accession>A0A0D0Q2W7</accession>
<evidence type="ECO:0000313" key="3">
    <source>
        <dbReference type="Proteomes" id="UP000035100"/>
    </source>
</evidence>
<evidence type="ECO:0000313" key="2">
    <source>
        <dbReference type="EMBL" id="KIQ68894.1"/>
    </source>
</evidence>
<name>A0A0D0Q2W7_9RHOB</name>
<organism evidence="2 3">
    <name type="scientific">Wenxinia marina DSM 24838</name>
    <dbReference type="NCBI Taxonomy" id="1123501"/>
    <lineage>
        <taxon>Bacteria</taxon>
        <taxon>Pseudomonadati</taxon>
        <taxon>Pseudomonadota</taxon>
        <taxon>Alphaproteobacteria</taxon>
        <taxon>Rhodobacterales</taxon>
        <taxon>Roseobacteraceae</taxon>
        <taxon>Wenxinia</taxon>
    </lineage>
</organism>